<dbReference type="InParanoid" id="B9RRL6"/>
<evidence type="ECO:0000256" key="1">
    <source>
        <dbReference type="SAM" id="MobiDB-lite"/>
    </source>
</evidence>
<protein>
    <submittedName>
        <fullName evidence="2">Uncharacterized protein</fullName>
    </submittedName>
</protein>
<feature type="region of interest" description="Disordered" evidence="1">
    <location>
        <begin position="29"/>
        <end position="65"/>
    </location>
</feature>
<reference evidence="3" key="1">
    <citation type="journal article" date="2010" name="Nat. Biotechnol.">
        <title>Draft genome sequence of the oilseed species Ricinus communis.</title>
        <authorList>
            <person name="Chan A.P."/>
            <person name="Crabtree J."/>
            <person name="Zhao Q."/>
            <person name="Lorenzi H."/>
            <person name="Orvis J."/>
            <person name="Puiu D."/>
            <person name="Melake-Berhan A."/>
            <person name="Jones K.M."/>
            <person name="Redman J."/>
            <person name="Chen G."/>
            <person name="Cahoon E.B."/>
            <person name="Gedil M."/>
            <person name="Stanke M."/>
            <person name="Haas B.J."/>
            <person name="Wortman J.R."/>
            <person name="Fraser-Liggett C.M."/>
            <person name="Ravel J."/>
            <person name="Rabinowicz P.D."/>
        </authorList>
    </citation>
    <scope>NUCLEOTIDE SEQUENCE [LARGE SCALE GENOMIC DNA]</scope>
    <source>
        <strain evidence="3">cv. Hale</strain>
    </source>
</reference>
<dbReference type="AlphaFoldDB" id="B9RRL6"/>
<sequence length="65" mass="7578">MTHACDARPRLSRVVASRAVCFVLLEEEERSHSTVKERNRTPDREKERTEGNHAWHFSTVSLRDS</sequence>
<name>B9RRL6_RICCO</name>
<dbReference type="Proteomes" id="UP000008311">
    <property type="component" value="Unassembled WGS sequence"/>
</dbReference>
<dbReference type="EMBL" id="EQ973805">
    <property type="protein sequence ID" value="EEF46002.1"/>
    <property type="molecule type" value="Genomic_DNA"/>
</dbReference>
<evidence type="ECO:0000313" key="3">
    <source>
        <dbReference type="Proteomes" id="UP000008311"/>
    </source>
</evidence>
<feature type="compositionally biased region" description="Basic and acidic residues" evidence="1">
    <location>
        <begin position="29"/>
        <end position="53"/>
    </location>
</feature>
<accession>B9RRL6</accession>
<organism evidence="2 3">
    <name type="scientific">Ricinus communis</name>
    <name type="common">Castor bean</name>
    <dbReference type="NCBI Taxonomy" id="3988"/>
    <lineage>
        <taxon>Eukaryota</taxon>
        <taxon>Viridiplantae</taxon>
        <taxon>Streptophyta</taxon>
        <taxon>Embryophyta</taxon>
        <taxon>Tracheophyta</taxon>
        <taxon>Spermatophyta</taxon>
        <taxon>Magnoliopsida</taxon>
        <taxon>eudicotyledons</taxon>
        <taxon>Gunneridae</taxon>
        <taxon>Pentapetalae</taxon>
        <taxon>rosids</taxon>
        <taxon>fabids</taxon>
        <taxon>Malpighiales</taxon>
        <taxon>Euphorbiaceae</taxon>
        <taxon>Acalyphoideae</taxon>
        <taxon>Acalypheae</taxon>
        <taxon>Ricinus</taxon>
    </lineage>
</organism>
<evidence type="ECO:0000313" key="2">
    <source>
        <dbReference type="EMBL" id="EEF46002.1"/>
    </source>
</evidence>
<gene>
    <name evidence="2" type="ORF">RCOM_1645990</name>
</gene>
<keyword evidence="3" id="KW-1185">Reference proteome</keyword>
<proteinExistence type="predicted"/>